<dbReference type="GO" id="GO:0015074">
    <property type="term" value="P:DNA integration"/>
    <property type="evidence" value="ECO:0007669"/>
    <property type="project" value="InterPro"/>
</dbReference>
<reference evidence="3 4" key="1">
    <citation type="submission" date="2018-05" db="EMBL/GenBank/DDBJ databases">
        <title>complete genome sequence of Aquabacterium olei NBRC 110486.</title>
        <authorList>
            <person name="Tang B."/>
            <person name="Chang J."/>
            <person name="Zhang L."/>
            <person name="Yang H."/>
        </authorList>
    </citation>
    <scope>NUCLEOTIDE SEQUENCE [LARGE SCALE GENOMIC DNA]</scope>
    <source>
        <strain evidence="3 4">NBRC 110486</strain>
        <plasmid evidence="4">Plasmid ptb101</plasmid>
    </source>
</reference>
<sequence>MPIPVFDASGAVPIVQPVQYTVETLLAALHTQAYAATSRARTRGPDTLSAEAVAVYRTMVSAYAQWAHAAGIDVFAEPQTAINGFLAERCTGPRPWSAATHRRYARLLTRLHWAHGGGALVVIEGQAERPAAAAVRNDVDHEWMGGATAWISRGEVDRLIAPLMAQLPLDLLQVLSRLPVTGPAIEVPQTPAASWKLARDLVMLSMGLDIGVRFQEIRLLRQGSVQIDRVRAQLVVHRDETARTAKHRTIASPRNDGGPRQLGLWRAQVLLKWWLATMPAALQGADNVLFPSTAKGGSLTASTAYRILERLGAASPDPVHWLFTGGIQSLRKAHIQMALSEGVSPHLLQAQLGLHRLESVQRYLEDSVAALNMVVQSIEERTQATHEDDTRTANSRCEI</sequence>
<dbReference type="EMBL" id="CP029211">
    <property type="protein sequence ID" value="AWI55478.1"/>
    <property type="molecule type" value="Genomic_DNA"/>
</dbReference>
<evidence type="ECO:0000259" key="2">
    <source>
        <dbReference type="PROSITE" id="PS51898"/>
    </source>
</evidence>
<dbReference type="CDD" id="cd00397">
    <property type="entry name" value="DNA_BRE_C"/>
    <property type="match status" value="1"/>
</dbReference>
<feature type="domain" description="Tyr recombinase" evidence="2">
    <location>
        <begin position="177"/>
        <end position="376"/>
    </location>
</feature>
<dbReference type="SUPFAM" id="SSF56349">
    <property type="entry name" value="DNA breaking-rejoining enzymes"/>
    <property type="match status" value="1"/>
</dbReference>
<protein>
    <recommendedName>
        <fullName evidence="2">Tyr recombinase domain-containing protein</fullName>
    </recommendedName>
</protein>
<proteinExistence type="predicted"/>
<evidence type="ECO:0000313" key="3">
    <source>
        <dbReference type="EMBL" id="AWI55478.1"/>
    </source>
</evidence>
<dbReference type="KEGG" id="aon:DEH84_17985"/>
<gene>
    <name evidence="3" type="ORF">DEH84_17985</name>
</gene>
<keyword evidence="4" id="KW-1185">Reference proteome</keyword>
<dbReference type="RefSeq" id="WP_109038589.1">
    <property type="nucleotide sequence ID" value="NZ_CP029211.1"/>
</dbReference>
<accession>A0A2U8FXF4</accession>
<dbReference type="InterPro" id="IPR011010">
    <property type="entry name" value="DNA_brk_join_enz"/>
</dbReference>
<dbReference type="Gene3D" id="1.10.443.10">
    <property type="entry name" value="Intergrase catalytic core"/>
    <property type="match status" value="1"/>
</dbReference>
<keyword evidence="3" id="KW-0614">Plasmid</keyword>
<evidence type="ECO:0000256" key="1">
    <source>
        <dbReference type="ARBA" id="ARBA00023172"/>
    </source>
</evidence>
<dbReference type="PROSITE" id="PS51898">
    <property type="entry name" value="TYR_RECOMBINASE"/>
    <property type="match status" value="1"/>
</dbReference>
<dbReference type="InterPro" id="IPR013762">
    <property type="entry name" value="Integrase-like_cat_sf"/>
</dbReference>
<dbReference type="GO" id="GO:0006310">
    <property type="term" value="P:DNA recombination"/>
    <property type="evidence" value="ECO:0007669"/>
    <property type="project" value="UniProtKB-KW"/>
</dbReference>
<evidence type="ECO:0000313" key="4">
    <source>
        <dbReference type="Proteomes" id="UP000244892"/>
    </source>
</evidence>
<organism evidence="3 4">
    <name type="scientific">Aquabacterium olei</name>
    <dbReference type="NCBI Taxonomy" id="1296669"/>
    <lineage>
        <taxon>Bacteria</taxon>
        <taxon>Pseudomonadati</taxon>
        <taxon>Pseudomonadota</taxon>
        <taxon>Betaproteobacteria</taxon>
        <taxon>Burkholderiales</taxon>
        <taxon>Aquabacterium</taxon>
    </lineage>
</organism>
<dbReference type="InterPro" id="IPR002104">
    <property type="entry name" value="Integrase_catalytic"/>
</dbReference>
<name>A0A2U8FXF4_9BURK</name>
<geneLocation type="plasmid" evidence="4">
    <name>ptb101</name>
</geneLocation>
<dbReference type="GO" id="GO:0003677">
    <property type="term" value="F:DNA binding"/>
    <property type="evidence" value="ECO:0007669"/>
    <property type="project" value="InterPro"/>
</dbReference>
<dbReference type="AlphaFoldDB" id="A0A2U8FXF4"/>
<keyword evidence="1" id="KW-0233">DNA recombination</keyword>
<dbReference type="Proteomes" id="UP000244892">
    <property type="component" value="Plasmid pTB101"/>
</dbReference>